<name>A0A1F6E5J5_9BACT</name>
<keyword evidence="10" id="KW-0143">Chaperone</keyword>
<sequence length="167" mass="18236">MGLGTAAMNAALVLVLVGLLSPAWRVRTLGFVRRYALLITFVLAAGSLVGSLFIQYVVFLAPCDLCWWQRIFMYPVAFISGVALVKNVKFSDIADYVLVLSIPGALVALYQHLLQMLPAGSLVPCDAFGDCAIRSIFELGYITMPWMALSVFALFILIGLIARKQDS</sequence>
<dbReference type="GO" id="GO:0016020">
    <property type="term" value="C:membrane"/>
    <property type="evidence" value="ECO:0007669"/>
    <property type="project" value="UniProtKB-SubCell"/>
</dbReference>
<dbReference type="EMBL" id="MFLL01000025">
    <property type="protein sequence ID" value="OGG68938.1"/>
    <property type="molecule type" value="Genomic_DNA"/>
</dbReference>
<feature type="transmembrane region" description="Helical" evidence="12">
    <location>
        <begin position="6"/>
        <end position="24"/>
    </location>
</feature>
<dbReference type="SUPFAM" id="SSF158442">
    <property type="entry name" value="DsbB-like"/>
    <property type="match status" value="1"/>
</dbReference>
<dbReference type="InterPro" id="IPR023380">
    <property type="entry name" value="DsbB-like_sf"/>
</dbReference>
<dbReference type="PANTHER" id="PTHR43469">
    <property type="entry name" value="DISULFIDE FORMATION PROTEIN-RELATED"/>
    <property type="match status" value="1"/>
</dbReference>
<evidence type="ECO:0000313" key="14">
    <source>
        <dbReference type="Proteomes" id="UP000176914"/>
    </source>
</evidence>
<reference evidence="13 14" key="1">
    <citation type="journal article" date="2016" name="Nat. Commun.">
        <title>Thousands of microbial genomes shed light on interconnected biogeochemical processes in an aquifer system.</title>
        <authorList>
            <person name="Anantharaman K."/>
            <person name="Brown C.T."/>
            <person name="Hug L.A."/>
            <person name="Sharon I."/>
            <person name="Castelle C.J."/>
            <person name="Probst A.J."/>
            <person name="Thomas B.C."/>
            <person name="Singh A."/>
            <person name="Wilkins M.J."/>
            <person name="Karaoz U."/>
            <person name="Brodie E.L."/>
            <person name="Williams K.H."/>
            <person name="Hubbard S.S."/>
            <person name="Banfield J.F."/>
        </authorList>
    </citation>
    <scope>NUCLEOTIDE SEQUENCE [LARGE SCALE GENOMIC DNA]</scope>
</reference>
<evidence type="ECO:0000256" key="3">
    <source>
        <dbReference type="ARBA" id="ARBA00022448"/>
    </source>
</evidence>
<feature type="transmembrane region" description="Helical" evidence="12">
    <location>
        <begin position="97"/>
        <end position="114"/>
    </location>
</feature>
<dbReference type="InterPro" id="IPR003752">
    <property type="entry name" value="DiS_bond_form_DsbB/BdbC"/>
</dbReference>
<evidence type="ECO:0000256" key="8">
    <source>
        <dbReference type="ARBA" id="ARBA00023136"/>
    </source>
</evidence>
<evidence type="ECO:0000256" key="5">
    <source>
        <dbReference type="ARBA" id="ARBA00022982"/>
    </source>
</evidence>
<protein>
    <recommendedName>
        <fullName evidence="15">Disulfide bond formation protein B</fullName>
    </recommendedName>
</protein>
<evidence type="ECO:0000313" key="13">
    <source>
        <dbReference type="EMBL" id="OGG68938.1"/>
    </source>
</evidence>
<evidence type="ECO:0008006" key="15">
    <source>
        <dbReference type="Google" id="ProtNLM"/>
    </source>
</evidence>
<evidence type="ECO:0000256" key="7">
    <source>
        <dbReference type="ARBA" id="ARBA00023002"/>
    </source>
</evidence>
<dbReference type="AlphaFoldDB" id="A0A1F6E5J5"/>
<dbReference type="InterPro" id="IPR012187">
    <property type="entry name" value="Disulphide_bond_form_BdbC"/>
</dbReference>
<accession>A0A1F6E5J5</accession>
<evidence type="ECO:0000256" key="6">
    <source>
        <dbReference type="ARBA" id="ARBA00022989"/>
    </source>
</evidence>
<organism evidence="13 14">
    <name type="scientific">Candidatus Kaiserbacteria bacterium RIFCSPHIGHO2_02_FULL_55_25</name>
    <dbReference type="NCBI Taxonomy" id="1798498"/>
    <lineage>
        <taxon>Bacteria</taxon>
        <taxon>Candidatus Kaiseribacteriota</taxon>
    </lineage>
</organism>
<dbReference type="GO" id="GO:0006457">
    <property type="term" value="P:protein folding"/>
    <property type="evidence" value="ECO:0007669"/>
    <property type="project" value="InterPro"/>
</dbReference>
<evidence type="ECO:0000256" key="12">
    <source>
        <dbReference type="SAM" id="Phobius"/>
    </source>
</evidence>
<feature type="transmembrane region" description="Helical" evidence="12">
    <location>
        <begin position="36"/>
        <end position="61"/>
    </location>
</feature>
<feature type="transmembrane region" description="Helical" evidence="12">
    <location>
        <begin position="144"/>
        <end position="162"/>
    </location>
</feature>
<proteinExistence type="inferred from homology"/>
<keyword evidence="11" id="KW-0676">Redox-active center</keyword>
<dbReference type="Pfam" id="PF02600">
    <property type="entry name" value="DsbB"/>
    <property type="match status" value="1"/>
</dbReference>
<dbReference type="PANTHER" id="PTHR43469:SF1">
    <property type="entry name" value="SPBETA PROPHAGE-DERIVED DISULFIDE BOND FORMATION PROTEIN B"/>
    <property type="match status" value="1"/>
</dbReference>
<keyword evidence="5" id="KW-0249">Electron transport</keyword>
<evidence type="ECO:0000256" key="2">
    <source>
        <dbReference type="ARBA" id="ARBA00007602"/>
    </source>
</evidence>
<keyword evidence="9" id="KW-1015">Disulfide bond</keyword>
<gene>
    <name evidence="13" type="ORF">A3C20_01730</name>
</gene>
<comment type="caution">
    <text evidence="13">The sequence shown here is derived from an EMBL/GenBank/DDBJ whole genome shotgun (WGS) entry which is preliminary data.</text>
</comment>
<evidence type="ECO:0000256" key="4">
    <source>
        <dbReference type="ARBA" id="ARBA00022692"/>
    </source>
</evidence>
<feature type="transmembrane region" description="Helical" evidence="12">
    <location>
        <begin position="67"/>
        <end position="85"/>
    </location>
</feature>
<keyword evidence="4 12" id="KW-0812">Transmembrane</keyword>
<dbReference type="Gene3D" id="1.20.1550.10">
    <property type="entry name" value="DsbB-like"/>
    <property type="match status" value="1"/>
</dbReference>
<keyword evidence="6 12" id="KW-1133">Transmembrane helix</keyword>
<evidence type="ECO:0000256" key="11">
    <source>
        <dbReference type="ARBA" id="ARBA00023284"/>
    </source>
</evidence>
<evidence type="ECO:0000256" key="10">
    <source>
        <dbReference type="ARBA" id="ARBA00023186"/>
    </source>
</evidence>
<keyword evidence="7" id="KW-0560">Oxidoreductase</keyword>
<comment type="subcellular location">
    <subcellularLocation>
        <location evidence="1">Membrane</location>
        <topology evidence="1">Multi-pass membrane protein</topology>
    </subcellularLocation>
</comment>
<evidence type="ECO:0000256" key="9">
    <source>
        <dbReference type="ARBA" id="ARBA00023157"/>
    </source>
</evidence>
<comment type="similarity">
    <text evidence="2">Belongs to the DsbB family. BdbC subfamily.</text>
</comment>
<evidence type="ECO:0000256" key="1">
    <source>
        <dbReference type="ARBA" id="ARBA00004141"/>
    </source>
</evidence>
<dbReference type="GO" id="GO:0015035">
    <property type="term" value="F:protein-disulfide reductase activity"/>
    <property type="evidence" value="ECO:0007669"/>
    <property type="project" value="InterPro"/>
</dbReference>
<dbReference type="Proteomes" id="UP000176914">
    <property type="component" value="Unassembled WGS sequence"/>
</dbReference>
<keyword evidence="3" id="KW-0813">Transport</keyword>
<keyword evidence="8 12" id="KW-0472">Membrane</keyword>